<evidence type="ECO:0000256" key="2">
    <source>
        <dbReference type="ARBA" id="ARBA00009749"/>
    </source>
</evidence>
<feature type="domain" description="CBS" evidence="10">
    <location>
        <begin position="137"/>
        <end position="200"/>
    </location>
</feature>
<feature type="transmembrane region" description="Helical" evidence="9">
    <location>
        <begin position="385"/>
        <end position="411"/>
    </location>
</feature>
<comment type="subcellular location">
    <subcellularLocation>
        <location evidence="9">Cell membrane</location>
        <topology evidence="9">Multi-pass membrane protein</topology>
    </subcellularLocation>
    <subcellularLocation>
        <location evidence="1">Membrane</location>
        <topology evidence="1">Multi-pass membrane protein</topology>
    </subcellularLocation>
</comment>
<keyword evidence="9" id="KW-0479">Metal-binding</keyword>
<dbReference type="PROSITE" id="PS51371">
    <property type="entry name" value="CBS"/>
    <property type="match status" value="2"/>
</dbReference>
<dbReference type="InterPro" id="IPR006667">
    <property type="entry name" value="SLC41_membr_dom"/>
</dbReference>
<dbReference type="Gene3D" id="1.10.357.20">
    <property type="entry name" value="SLC41 divalent cation transporters, integral membrane domain"/>
    <property type="match status" value="1"/>
</dbReference>
<feature type="transmembrane region" description="Helical" evidence="9">
    <location>
        <begin position="285"/>
        <end position="305"/>
    </location>
</feature>
<comment type="function">
    <text evidence="9">Acts as a magnesium transporter.</text>
</comment>
<evidence type="ECO:0000256" key="4">
    <source>
        <dbReference type="ARBA" id="ARBA00022692"/>
    </source>
</evidence>
<dbReference type="InterPro" id="IPR046342">
    <property type="entry name" value="CBS_dom_sf"/>
</dbReference>
<evidence type="ECO:0000256" key="7">
    <source>
        <dbReference type="ARBA" id="ARBA00023136"/>
    </source>
</evidence>
<evidence type="ECO:0000256" key="3">
    <source>
        <dbReference type="ARBA" id="ARBA00022448"/>
    </source>
</evidence>
<keyword evidence="6 9" id="KW-1133">Transmembrane helix</keyword>
<gene>
    <name evidence="11" type="ORF">CYPRO_2589</name>
</gene>
<dbReference type="EMBL" id="CP027806">
    <property type="protein sequence ID" value="AXJ01831.1"/>
    <property type="molecule type" value="Genomic_DNA"/>
</dbReference>
<evidence type="ECO:0000259" key="10">
    <source>
        <dbReference type="PROSITE" id="PS51371"/>
    </source>
</evidence>
<dbReference type="PANTHER" id="PTHR43773">
    <property type="entry name" value="MAGNESIUM TRANSPORTER MGTE"/>
    <property type="match status" value="1"/>
</dbReference>
<proteinExistence type="inferred from homology"/>
<dbReference type="GO" id="GO:0046872">
    <property type="term" value="F:metal ion binding"/>
    <property type="evidence" value="ECO:0007669"/>
    <property type="project" value="UniProtKB-KW"/>
</dbReference>
<evidence type="ECO:0000256" key="6">
    <source>
        <dbReference type="ARBA" id="ARBA00022989"/>
    </source>
</evidence>
<evidence type="ECO:0000313" key="12">
    <source>
        <dbReference type="Proteomes" id="UP000254808"/>
    </source>
</evidence>
<evidence type="ECO:0000256" key="1">
    <source>
        <dbReference type="ARBA" id="ARBA00004141"/>
    </source>
</evidence>
<dbReference type="SUPFAM" id="SSF54631">
    <property type="entry name" value="CBS-domain pair"/>
    <property type="match status" value="1"/>
</dbReference>
<dbReference type="Pfam" id="PF00571">
    <property type="entry name" value="CBS"/>
    <property type="match status" value="2"/>
</dbReference>
<dbReference type="Gene3D" id="3.10.580.10">
    <property type="entry name" value="CBS-domain"/>
    <property type="match status" value="1"/>
</dbReference>
<dbReference type="NCBIfam" id="TIGR00400">
    <property type="entry name" value="mgtE"/>
    <property type="match status" value="1"/>
</dbReference>
<dbReference type="InterPro" id="IPR006668">
    <property type="entry name" value="Mg_transptr_MgtE_intracell_dom"/>
</dbReference>
<dbReference type="KEGG" id="cprv:CYPRO_2589"/>
<keyword evidence="7 9" id="KW-0472">Membrane</keyword>
<dbReference type="GO" id="GO:0015095">
    <property type="term" value="F:magnesium ion transmembrane transporter activity"/>
    <property type="evidence" value="ECO:0007669"/>
    <property type="project" value="UniProtKB-UniRule"/>
</dbReference>
<keyword evidence="8" id="KW-0129">CBS domain</keyword>
<feature type="transmembrane region" description="Helical" evidence="9">
    <location>
        <begin position="311"/>
        <end position="338"/>
    </location>
</feature>
<dbReference type="SMART" id="SM00924">
    <property type="entry name" value="MgtE_N"/>
    <property type="match status" value="1"/>
</dbReference>
<dbReference type="Pfam" id="PF03448">
    <property type="entry name" value="MgtE_N"/>
    <property type="match status" value="1"/>
</dbReference>
<dbReference type="Gene3D" id="1.25.60.10">
    <property type="entry name" value="MgtE N-terminal domain-like"/>
    <property type="match status" value="1"/>
</dbReference>
<evidence type="ECO:0000256" key="9">
    <source>
        <dbReference type="RuleBase" id="RU362011"/>
    </source>
</evidence>
<name>A0A345UMX9_9BACT</name>
<dbReference type="InterPro" id="IPR000644">
    <property type="entry name" value="CBS_dom"/>
</dbReference>
<dbReference type="GO" id="GO:0005886">
    <property type="term" value="C:plasma membrane"/>
    <property type="evidence" value="ECO:0007669"/>
    <property type="project" value="UniProtKB-SubCell"/>
</dbReference>
<evidence type="ECO:0000256" key="8">
    <source>
        <dbReference type="PROSITE-ProRule" id="PRU00703"/>
    </source>
</evidence>
<keyword evidence="12" id="KW-1185">Reference proteome</keyword>
<dbReference type="InterPro" id="IPR006669">
    <property type="entry name" value="MgtE_transporter"/>
</dbReference>
<keyword evidence="5 9" id="KW-0460">Magnesium</keyword>
<accession>A0A345UMX9</accession>
<keyword evidence="3 9" id="KW-0813">Transport</keyword>
<dbReference type="SUPFAM" id="SSF158791">
    <property type="entry name" value="MgtE N-terminal domain-like"/>
    <property type="match status" value="1"/>
</dbReference>
<dbReference type="Pfam" id="PF01769">
    <property type="entry name" value="MgtE"/>
    <property type="match status" value="1"/>
</dbReference>
<keyword evidence="4 9" id="KW-0812">Transmembrane</keyword>
<dbReference type="InterPro" id="IPR036739">
    <property type="entry name" value="SLC41_membr_dom_sf"/>
</dbReference>
<dbReference type="PANTHER" id="PTHR43773:SF1">
    <property type="entry name" value="MAGNESIUM TRANSPORTER MGTE"/>
    <property type="match status" value="1"/>
</dbReference>
<comment type="subunit">
    <text evidence="9">Homodimer.</text>
</comment>
<dbReference type="Proteomes" id="UP000254808">
    <property type="component" value="Chromosome"/>
</dbReference>
<dbReference type="CDD" id="cd04606">
    <property type="entry name" value="CBS_pair_Mg_transporter"/>
    <property type="match status" value="1"/>
</dbReference>
<reference evidence="11 12" key="1">
    <citation type="submission" date="2018-03" db="EMBL/GenBank/DDBJ databases">
        <title>Phenotypic and genomic properties of Cyclonatronum proteinivorum gen. nov., sp. nov., a haloalkaliphilic bacteroidete from soda lakes possessing Na+-translocating rhodopsin.</title>
        <authorList>
            <person name="Toshchakov S.V."/>
            <person name="Korzhenkov A."/>
            <person name="Samarov N.I."/>
            <person name="Kublanov I.V."/>
            <person name="Muntyan M.S."/>
            <person name="Sorokin D.Y."/>
        </authorList>
    </citation>
    <scope>NUCLEOTIDE SEQUENCE [LARGE SCALE GENOMIC DNA]</scope>
    <source>
        <strain evidence="11 12">Omega</strain>
    </source>
</reference>
<feature type="transmembrane region" description="Helical" evidence="9">
    <location>
        <begin position="423"/>
        <end position="446"/>
    </location>
</feature>
<dbReference type="SUPFAM" id="SSF161093">
    <property type="entry name" value="MgtE membrane domain-like"/>
    <property type="match status" value="1"/>
</dbReference>
<feature type="transmembrane region" description="Helical" evidence="9">
    <location>
        <begin position="359"/>
        <end position="379"/>
    </location>
</feature>
<feature type="domain" description="CBS" evidence="10">
    <location>
        <begin position="201"/>
        <end position="257"/>
    </location>
</feature>
<evidence type="ECO:0000313" key="11">
    <source>
        <dbReference type="EMBL" id="AXJ01831.1"/>
    </source>
</evidence>
<dbReference type="AlphaFoldDB" id="A0A345UMX9"/>
<sequence>MKNIYLERLDTMLREGIDNEEELHRICEMLHPAVLGQRLSELDPEDAKAILDRFMPENQALVLSHFRKEKAGEIAELYMDEMLADIIELMPHDDRVDLIKQIPQERREKLLMKVEQPDRDDIMRLSMYEEETAGSVMTSEFVTLRDTMTVEEALVSIRKVAKDRETIYNAYVVDGYNRLTGIVTLRELLLYAGGTKISDIMNTDVVFARDDEDQEVVANRLSEYDLIAMPVLDEQNKIMGIVTFDDVMDVRKEEATEDFHKMGSVGLMNISLSDAPIKLLIYKRLPWLLVLVFMNIFSGAGIAFFEDTIEAVVALVFFLPLLIDSGGNAGAQASTLMVRALATGEVKIRDWFRLFSKEIFVAVIIGIIMGVAVSLIGFFRAGPEVAVVVSLTMICCVTVGSLLGMSLPFLLQKFNFDPATASAPLITSIADIAGVLMYFSIATWYLSI</sequence>
<keyword evidence="9" id="KW-1003">Cell membrane</keyword>
<comment type="similarity">
    <text evidence="2 9">Belongs to the SLC41A transporter family.</text>
</comment>
<dbReference type="RefSeq" id="WP_240644755.1">
    <property type="nucleotide sequence ID" value="NZ_CP027806.1"/>
</dbReference>
<protein>
    <recommendedName>
        <fullName evidence="9">Magnesium transporter MgtE</fullName>
    </recommendedName>
</protein>
<dbReference type="SMART" id="SM00116">
    <property type="entry name" value="CBS"/>
    <property type="match status" value="2"/>
</dbReference>
<organism evidence="11 12">
    <name type="scientific">Cyclonatronum proteinivorum</name>
    <dbReference type="NCBI Taxonomy" id="1457365"/>
    <lineage>
        <taxon>Bacteria</taxon>
        <taxon>Pseudomonadati</taxon>
        <taxon>Balneolota</taxon>
        <taxon>Balneolia</taxon>
        <taxon>Balneolales</taxon>
        <taxon>Cyclonatronaceae</taxon>
        <taxon>Cyclonatronum</taxon>
    </lineage>
</organism>
<dbReference type="InterPro" id="IPR038076">
    <property type="entry name" value="MgtE_N_sf"/>
</dbReference>
<evidence type="ECO:0000256" key="5">
    <source>
        <dbReference type="ARBA" id="ARBA00022842"/>
    </source>
</evidence>